<protein>
    <submittedName>
        <fullName evidence="2">Uncharacterized protein</fullName>
    </submittedName>
</protein>
<evidence type="ECO:0000313" key="2">
    <source>
        <dbReference type="EMBL" id="GAI84254.1"/>
    </source>
</evidence>
<reference evidence="2" key="1">
    <citation type="journal article" date="2014" name="Front. Microbiol.">
        <title>High frequency of phylogenetically diverse reductive dehalogenase-homologous genes in deep subseafloor sedimentary metagenomes.</title>
        <authorList>
            <person name="Kawai M."/>
            <person name="Futagami T."/>
            <person name="Toyoda A."/>
            <person name="Takaki Y."/>
            <person name="Nishi S."/>
            <person name="Hori S."/>
            <person name="Arai W."/>
            <person name="Tsubouchi T."/>
            <person name="Morono Y."/>
            <person name="Uchiyama I."/>
            <person name="Ito T."/>
            <person name="Fujiyama A."/>
            <person name="Inagaki F."/>
            <person name="Takami H."/>
        </authorList>
    </citation>
    <scope>NUCLEOTIDE SEQUENCE</scope>
    <source>
        <strain evidence="2">Expedition CK06-06</strain>
    </source>
</reference>
<feature type="transmembrane region" description="Helical" evidence="1">
    <location>
        <begin position="6"/>
        <end position="24"/>
    </location>
</feature>
<keyword evidence="1" id="KW-0812">Transmembrane</keyword>
<keyword evidence="1" id="KW-1133">Transmembrane helix</keyword>
<name>X1TW28_9ZZZZ</name>
<feature type="non-terminal residue" evidence="2">
    <location>
        <position position="1"/>
    </location>
</feature>
<organism evidence="2">
    <name type="scientific">marine sediment metagenome</name>
    <dbReference type="NCBI Taxonomy" id="412755"/>
    <lineage>
        <taxon>unclassified sequences</taxon>
        <taxon>metagenomes</taxon>
        <taxon>ecological metagenomes</taxon>
    </lineage>
</organism>
<keyword evidence="1" id="KW-0472">Membrane</keyword>
<dbReference type="AlphaFoldDB" id="X1TW28"/>
<proteinExistence type="predicted"/>
<gene>
    <name evidence="2" type="ORF">S12H4_14785</name>
</gene>
<feature type="transmembrane region" description="Helical" evidence="1">
    <location>
        <begin position="31"/>
        <end position="48"/>
    </location>
</feature>
<evidence type="ECO:0000256" key="1">
    <source>
        <dbReference type="SAM" id="Phobius"/>
    </source>
</evidence>
<dbReference type="EMBL" id="BARW01007063">
    <property type="protein sequence ID" value="GAI84254.1"/>
    <property type="molecule type" value="Genomic_DNA"/>
</dbReference>
<comment type="caution">
    <text evidence="2">The sequence shown here is derived from an EMBL/GenBank/DDBJ whole genome shotgun (WGS) entry which is preliminary data.</text>
</comment>
<accession>X1TW28</accession>
<sequence length="58" mass="6509">IPLKRTVAICYGLAGMYALLGLAMSQIRTRYALIVYVIVFVVSGIVVWKKGYLKMGNW</sequence>